<accession>A0ABS5J5K4</accession>
<dbReference type="Proteomes" id="UP000676386">
    <property type="component" value="Unassembled WGS sequence"/>
</dbReference>
<dbReference type="Pfam" id="PF08534">
    <property type="entry name" value="Redoxin"/>
    <property type="match status" value="1"/>
</dbReference>
<dbReference type="SUPFAM" id="SSF52833">
    <property type="entry name" value="Thioredoxin-like"/>
    <property type="match status" value="1"/>
</dbReference>
<keyword evidence="1" id="KW-0732">Signal</keyword>
<dbReference type="RefSeq" id="WP_211975630.1">
    <property type="nucleotide sequence ID" value="NZ_JAGTXB010000015.1"/>
</dbReference>
<keyword evidence="4" id="KW-1185">Reference proteome</keyword>
<dbReference type="PANTHER" id="PTHR42852">
    <property type="entry name" value="THIOL:DISULFIDE INTERCHANGE PROTEIN DSBE"/>
    <property type="match status" value="1"/>
</dbReference>
<reference evidence="3 4" key="1">
    <citation type="submission" date="2021-04" db="EMBL/GenBank/DDBJ databases">
        <title>Chitinophaga sp. nov., isolated from the rhizosphere soil.</title>
        <authorList>
            <person name="He S."/>
        </authorList>
    </citation>
    <scope>NUCLEOTIDE SEQUENCE [LARGE SCALE GENOMIC DNA]</scope>
    <source>
        <strain evidence="3 4">2R12</strain>
    </source>
</reference>
<proteinExistence type="predicted"/>
<organism evidence="3 4">
    <name type="scientific">Chitinophaga hostae</name>
    <dbReference type="NCBI Taxonomy" id="2831022"/>
    <lineage>
        <taxon>Bacteria</taxon>
        <taxon>Pseudomonadati</taxon>
        <taxon>Bacteroidota</taxon>
        <taxon>Chitinophagia</taxon>
        <taxon>Chitinophagales</taxon>
        <taxon>Chitinophagaceae</taxon>
        <taxon>Chitinophaga</taxon>
    </lineage>
</organism>
<name>A0ABS5J5K4_9BACT</name>
<comment type="caution">
    <text evidence="3">The sequence shown here is derived from an EMBL/GenBank/DDBJ whole genome shotgun (WGS) entry which is preliminary data.</text>
</comment>
<sequence length="377" mass="42517">MIHRTKIMRTLSIVLFSLGCFGMSAIAQQQPQLTVGDKAPELQYGKWLKGTPIKEYEKGRLYLFEFWATWCGPCIASMPHLSEFARERKHQATVIAVDIWEGNHGGKPYESYWPKVERFVGQMGNKMDFNVVTDSKDEFMGNNWMKAAGQDGIPCTIMVKDGIILWMGHPIELDSIVNIVLAGKYDMETAKREKAEKDRQNDSAMAPFTNVFKRYEALSGDKQYDKAMALLDSAMANMPAFAGTLGFFKFNLMIDNLNEDSAMVFVREWQKTKPGYTGSTAAVIVRKKGLKKSTYQYGLALLNEQLKNPQMPANLAYAEMASAYANMGDYKQAVEKQGKALAAGKQYLKEGKFAGFIIKDTITELEKQLAEYKKKLK</sequence>
<feature type="signal peptide" evidence="1">
    <location>
        <begin position="1"/>
        <end position="27"/>
    </location>
</feature>
<evidence type="ECO:0000313" key="3">
    <source>
        <dbReference type="EMBL" id="MBS0030489.1"/>
    </source>
</evidence>
<dbReference type="InterPro" id="IPR036249">
    <property type="entry name" value="Thioredoxin-like_sf"/>
</dbReference>
<dbReference type="PROSITE" id="PS51257">
    <property type="entry name" value="PROKAR_LIPOPROTEIN"/>
    <property type="match status" value="1"/>
</dbReference>
<feature type="chain" id="PRO_5045521330" evidence="1">
    <location>
        <begin position="28"/>
        <end position="377"/>
    </location>
</feature>
<gene>
    <name evidence="3" type="ORF">KE626_24395</name>
</gene>
<dbReference type="PROSITE" id="PS51352">
    <property type="entry name" value="THIOREDOXIN_2"/>
    <property type="match status" value="1"/>
</dbReference>
<evidence type="ECO:0000259" key="2">
    <source>
        <dbReference type="PROSITE" id="PS51352"/>
    </source>
</evidence>
<dbReference type="InterPro" id="IPR011990">
    <property type="entry name" value="TPR-like_helical_dom_sf"/>
</dbReference>
<protein>
    <submittedName>
        <fullName evidence="3">Redoxin family protein</fullName>
    </submittedName>
</protein>
<dbReference type="PANTHER" id="PTHR42852:SF13">
    <property type="entry name" value="PROTEIN DIPZ"/>
    <property type="match status" value="1"/>
</dbReference>
<evidence type="ECO:0000256" key="1">
    <source>
        <dbReference type="SAM" id="SignalP"/>
    </source>
</evidence>
<dbReference type="Gene3D" id="3.40.30.10">
    <property type="entry name" value="Glutaredoxin"/>
    <property type="match status" value="1"/>
</dbReference>
<dbReference type="InterPro" id="IPR050553">
    <property type="entry name" value="Thioredoxin_ResA/DsbE_sf"/>
</dbReference>
<evidence type="ECO:0000313" key="4">
    <source>
        <dbReference type="Proteomes" id="UP000676386"/>
    </source>
</evidence>
<dbReference type="SUPFAM" id="SSF48452">
    <property type="entry name" value="TPR-like"/>
    <property type="match status" value="1"/>
</dbReference>
<dbReference type="EMBL" id="JAGTXB010000015">
    <property type="protein sequence ID" value="MBS0030489.1"/>
    <property type="molecule type" value="Genomic_DNA"/>
</dbReference>
<feature type="domain" description="Thioredoxin" evidence="2">
    <location>
        <begin position="33"/>
        <end position="185"/>
    </location>
</feature>
<dbReference type="InterPro" id="IPR013766">
    <property type="entry name" value="Thioredoxin_domain"/>
</dbReference>
<dbReference type="InterPro" id="IPR013740">
    <property type="entry name" value="Redoxin"/>
</dbReference>
<dbReference type="CDD" id="cd02966">
    <property type="entry name" value="TlpA_like_family"/>
    <property type="match status" value="1"/>
</dbReference>